<evidence type="ECO:0000313" key="1">
    <source>
        <dbReference type="EMBL" id="KAJ7029601.1"/>
    </source>
</evidence>
<keyword evidence="2" id="KW-1185">Reference proteome</keyword>
<dbReference type="Proteomes" id="UP001218188">
    <property type="component" value="Unassembled WGS sequence"/>
</dbReference>
<protein>
    <submittedName>
        <fullName evidence="1">Uncharacterized protein</fullName>
    </submittedName>
</protein>
<organism evidence="1 2">
    <name type="scientific">Mycena alexandri</name>
    <dbReference type="NCBI Taxonomy" id="1745969"/>
    <lineage>
        <taxon>Eukaryota</taxon>
        <taxon>Fungi</taxon>
        <taxon>Dikarya</taxon>
        <taxon>Basidiomycota</taxon>
        <taxon>Agaricomycotina</taxon>
        <taxon>Agaricomycetes</taxon>
        <taxon>Agaricomycetidae</taxon>
        <taxon>Agaricales</taxon>
        <taxon>Marasmiineae</taxon>
        <taxon>Mycenaceae</taxon>
        <taxon>Mycena</taxon>
    </lineage>
</organism>
<name>A0AAD6WZU7_9AGAR</name>
<reference evidence="1" key="1">
    <citation type="submission" date="2023-03" db="EMBL/GenBank/DDBJ databases">
        <title>Massive genome expansion in bonnet fungi (Mycena s.s.) driven by repeated elements and novel gene families across ecological guilds.</title>
        <authorList>
            <consortium name="Lawrence Berkeley National Laboratory"/>
            <person name="Harder C.B."/>
            <person name="Miyauchi S."/>
            <person name="Viragh M."/>
            <person name="Kuo A."/>
            <person name="Thoen E."/>
            <person name="Andreopoulos B."/>
            <person name="Lu D."/>
            <person name="Skrede I."/>
            <person name="Drula E."/>
            <person name="Henrissat B."/>
            <person name="Morin E."/>
            <person name="Kohler A."/>
            <person name="Barry K."/>
            <person name="LaButti K."/>
            <person name="Morin E."/>
            <person name="Salamov A."/>
            <person name="Lipzen A."/>
            <person name="Mereny Z."/>
            <person name="Hegedus B."/>
            <person name="Baldrian P."/>
            <person name="Stursova M."/>
            <person name="Weitz H."/>
            <person name="Taylor A."/>
            <person name="Grigoriev I.V."/>
            <person name="Nagy L.G."/>
            <person name="Martin F."/>
            <person name="Kauserud H."/>
        </authorList>
    </citation>
    <scope>NUCLEOTIDE SEQUENCE</scope>
    <source>
        <strain evidence="1">CBHHK200</strain>
    </source>
</reference>
<accession>A0AAD6WZU7</accession>
<sequence length="200" mass="22331">MRSEAGFRRRAAESMTVVNSGRWYLALGARYGHPAAIARRAGLSAPQNNALCSSDEEDERLCIGASRAFTCYHFTRRTVDTLVPRISQKSRATAVITGSRTCDQEKAALGGIVGDVARARDVGVKESHTVLVLVIKQGLHCERSQTYLARRAVDRKAVLVIKKGLHCEQSWETRRERGARELHQTRPSTLRMSCFYQVQD</sequence>
<dbReference type="EMBL" id="JARJCM010000100">
    <property type="protein sequence ID" value="KAJ7029601.1"/>
    <property type="molecule type" value="Genomic_DNA"/>
</dbReference>
<dbReference type="AlphaFoldDB" id="A0AAD6WZU7"/>
<gene>
    <name evidence="1" type="ORF">C8F04DRAFT_1187623</name>
</gene>
<comment type="caution">
    <text evidence="1">The sequence shown here is derived from an EMBL/GenBank/DDBJ whole genome shotgun (WGS) entry which is preliminary data.</text>
</comment>
<proteinExistence type="predicted"/>
<evidence type="ECO:0000313" key="2">
    <source>
        <dbReference type="Proteomes" id="UP001218188"/>
    </source>
</evidence>